<name>A0A9P7G0B2_9AGAR</name>
<feature type="domain" description="NAD-dependent epimerase/dehydratase" evidence="3">
    <location>
        <begin position="5"/>
        <end position="196"/>
    </location>
</feature>
<dbReference type="InterPro" id="IPR001509">
    <property type="entry name" value="Epimerase_deHydtase"/>
</dbReference>
<accession>A0A9P7G0B2</accession>
<dbReference type="Proteomes" id="UP000717328">
    <property type="component" value="Unassembled WGS sequence"/>
</dbReference>
<comment type="caution">
    <text evidence="4">The sequence shown here is derived from an EMBL/GenBank/DDBJ whole genome shotgun (WGS) entry which is preliminary data.</text>
</comment>
<dbReference type="OrthoDB" id="2735536at2759"/>
<dbReference type="AlphaFoldDB" id="A0A9P7G0B2"/>
<evidence type="ECO:0000256" key="1">
    <source>
        <dbReference type="ARBA" id="ARBA00023002"/>
    </source>
</evidence>
<sequence length="369" mass="40487">MPELIFLTGASGFLGSHIAIQLLDRGYNVRATVIPSSARGRRVAELKESYARFGDRFQVVDIPDLAVGDFTAALQGVDGLIHAAAPLAGRATLAEILSGAVDGTLNLIRQAQKVGITRIVVTSSIVTVSDLVNADPNLFTDKHWYAADKETALNGGPWDVYCAAKTLAERELWAFNDAHPELEITTSMCALVDSPFSLTGSTVNPPFLYGPFPEGFKQPTPDYFALSTNIQIYRFLKPSGPYPPCPSYTDIRDCAKAHILALNSPPTAVVGRKRLVISSPHAYDFKGVLELIAEKRPELKDRLNKEAPPTFTFDRLLVDFKRIEEVVGIKKEDFRPSDETFLDAVDSLIAVEKQWAALGHKVDIPDDFE</sequence>
<protein>
    <recommendedName>
        <fullName evidence="3">NAD-dependent epimerase/dehydratase domain-containing protein</fullName>
    </recommendedName>
</protein>
<evidence type="ECO:0000256" key="2">
    <source>
        <dbReference type="ARBA" id="ARBA00023445"/>
    </source>
</evidence>
<gene>
    <name evidence="4" type="ORF">H0H81_012753</name>
</gene>
<keyword evidence="5" id="KW-1185">Reference proteome</keyword>
<dbReference type="SUPFAM" id="SSF51735">
    <property type="entry name" value="NAD(P)-binding Rossmann-fold domains"/>
    <property type="match status" value="1"/>
</dbReference>
<reference evidence="4" key="2">
    <citation type="submission" date="2021-10" db="EMBL/GenBank/DDBJ databases">
        <title>Phylogenomics reveals ancestral predisposition of the termite-cultivated fungus Termitomyces towards a domesticated lifestyle.</title>
        <authorList>
            <person name="Auxier B."/>
            <person name="Grum-Grzhimaylo A."/>
            <person name="Cardenas M.E."/>
            <person name="Lodge J.D."/>
            <person name="Laessoe T."/>
            <person name="Pedersen O."/>
            <person name="Smith M.E."/>
            <person name="Kuyper T.W."/>
            <person name="Franco-Molano E.A."/>
            <person name="Baroni T.J."/>
            <person name="Aanen D.K."/>
        </authorList>
    </citation>
    <scope>NUCLEOTIDE SEQUENCE</scope>
    <source>
        <strain evidence="4">D49</strain>
    </source>
</reference>
<dbReference type="PANTHER" id="PTHR10366">
    <property type="entry name" value="NAD DEPENDENT EPIMERASE/DEHYDRATASE"/>
    <property type="match status" value="1"/>
</dbReference>
<keyword evidence="1" id="KW-0560">Oxidoreductase</keyword>
<evidence type="ECO:0000259" key="3">
    <source>
        <dbReference type="Pfam" id="PF01370"/>
    </source>
</evidence>
<dbReference type="EMBL" id="JABCKI010005763">
    <property type="protein sequence ID" value="KAG5638422.1"/>
    <property type="molecule type" value="Genomic_DNA"/>
</dbReference>
<dbReference type="InterPro" id="IPR036291">
    <property type="entry name" value="NAD(P)-bd_dom_sf"/>
</dbReference>
<organism evidence="4 5">
    <name type="scientific">Sphagnurus paluster</name>
    <dbReference type="NCBI Taxonomy" id="117069"/>
    <lineage>
        <taxon>Eukaryota</taxon>
        <taxon>Fungi</taxon>
        <taxon>Dikarya</taxon>
        <taxon>Basidiomycota</taxon>
        <taxon>Agaricomycotina</taxon>
        <taxon>Agaricomycetes</taxon>
        <taxon>Agaricomycetidae</taxon>
        <taxon>Agaricales</taxon>
        <taxon>Tricholomatineae</taxon>
        <taxon>Lyophyllaceae</taxon>
        <taxon>Sphagnurus</taxon>
    </lineage>
</organism>
<dbReference type="InterPro" id="IPR050425">
    <property type="entry name" value="NAD(P)_dehydrat-like"/>
</dbReference>
<dbReference type="Pfam" id="PF01370">
    <property type="entry name" value="Epimerase"/>
    <property type="match status" value="1"/>
</dbReference>
<dbReference type="PANTHER" id="PTHR10366:SF564">
    <property type="entry name" value="STEROL-4-ALPHA-CARBOXYLATE 3-DEHYDROGENASE, DECARBOXYLATING"/>
    <property type="match status" value="1"/>
</dbReference>
<evidence type="ECO:0000313" key="4">
    <source>
        <dbReference type="EMBL" id="KAG5638422.1"/>
    </source>
</evidence>
<proteinExistence type="inferred from homology"/>
<dbReference type="Gene3D" id="3.40.50.720">
    <property type="entry name" value="NAD(P)-binding Rossmann-like Domain"/>
    <property type="match status" value="1"/>
</dbReference>
<dbReference type="GO" id="GO:0016616">
    <property type="term" value="F:oxidoreductase activity, acting on the CH-OH group of donors, NAD or NADP as acceptor"/>
    <property type="evidence" value="ECO:0007669"/>
    <property type="project" value="TreeGrafter"/>
</dbReference>
<comment type="similarity">
    <text evidence="2">Belongs to the NAD(P)-dependent epimerase/dehydratase family. Dihydroflavonol-4-reductase subfamily.</text>
</comment>
<reference evidence="4" key="1">
    <citation type="submission" date="2021-02" db="EMBL/GenBank/DDBJ databases">
        <authorList>
            <person name="Nieuwenhuis M."/>
            <person name="Van De Peppel L.J.J."/>
        </authorList>
    </citation>
    <scope>NUCLEOTIDE SEQUENCE</scope>
    <source>
        <strain evidence="4">D49</strain>
    </source>
</reference>
<evidence type="ECO:0000313" key="5">
    <source>
        <dbReference type="Proteomes" id="UP000717328"/>
    </source>
</evidence>